<dbReference type="CDD" id="cd02696">
    <property type="entry name" value="MurNAc-LAA"/>
    <property type="match status" value="1"/>
</dbReference>
<dbReference type="InterPro" id="IPR006311">
    <property type="entry name" value="TAT_signal"/>
</dbReference>
<accession>A0ABY6DPE9</accession>
<evidence type="ECO:0000313" key="7">
    <source>
        <dbReference type="Proteomes" id="UP001061302"/>
    </source>
</evidence>
<dbReference type="SMART" id="SM00646">
    <property type="entry name" value="Ami_3"/>
    <property type="match status" value="1"/>
</dbReference>
<dbReference type="EMBL" id="CP106753">
    <property type="protein sequence ID" value="UXY16244.1"/>
    <property type="molecule type" value="Genomic_DNA"/>
</dbReference>
<gene>
    <name evidence="6" type="ORF">N8I74_04285</name>
</gene>
<dbReference type="Pfam" id="PF01520">
    <property type="entry name" value="Amidase_3"/>
    <property type="match status" value="1"/>
</dbReference>
<evidence type="ECO:0000256" key="2">
    <source>
        <dbReference type="ARBA" id="ARBA00011901"/>
    </source>
</evidence>
<dbReference type="GO" id="GO:0008745">
    <property type="term" value="F:N-acetylmuramoyl-L-alanine amidase activity"/>
    <property type="evidence" value="ECO:0007669"/>
    <property type="project" value="UniProtKB-EC"/>
</dbReference>
<evidence type="ECO:0000256" key="1">
    <source>
        <dbReference type="ARBA" id="ARBA00001561"/>
    </source>
</evidence>
<dbReference type="EC" id="3.5.1.28" evidence="2"/>
<dbReference type="InterPro" id="IPR002508">
    <property type="entry name" value="MurNAc-LAA_cat"/>
</dbReference>
<dbReference type="PANTHER" id="PTHR30404">
    <property type="entry name" value="N-ACETYLMURAMOYL-L-ALANINE AMIDASE"/>
    <property type="match status" value="1"/>
</dbReference>
<dbReference type="PANTHER" id="PTHR30404:SF0">
    <property type="entry name" value="N-ACETYLMURAMOYL-L-ALANINE AMIDASE AMIC"/>
    <property type="match status" value="1"/>
</dbReference>
<protein>
    <recommendedName>
        <fullName evidence="2">N-acetylmuramoyl-L-alanine amidase</fullName>
        <ecNumber evidence="2">3.5.1.28</ecNumber>
    </recommendedName>
</protein>
<proteinExistence type="predicted"/>
<evidence type="ECO:0000256" key="3">
    <source>
        <dbReference type="ARBA" id="ARBA00022801"/>
    </source>
</evidence>
<dbReference type="SUPFAM" id="SSF53187">
    <property type="entry name" value="Zn-dependent exopeptidases"/>
    <property type="match status" value="1"/>
</dbReference>
<dbReference type="Proteomes" id="UP001061302">
    <property type="component" value="Chromosome"/>
</dbReference>
<feature type="domain" description="MurNAc-LAA" evidence="5">
    <location>
        <begin position="247"/>
        <end position="402"/>
    </location>
</feature>
<comment type="catalytic activity">
    <reaction evidence="1">
        <text>Hydrolyzes the link between N-acetylmuramoyl residues and L-amino acid residues in certain cell-wall glycopeptides.</text>
        <dbReference type="EC" id="3.5.1.28"/>
    </reaction>
</comment>
<feature type="signal peptide" evidence="4">
    <location>
        <begin position="1"/>
        <end position="26"/>
    </location>
</feature>
<organism evidence="6 7">
    <name type="scientific">Chitiniphilus purpureus</name>
    <dbReference type="NCBI Taxonomy" id="2981137"/>
    <lineage>
        <taxon>Bacteria</taxon>
        <taxon>Pseudomonadati</taxon>
        <taxon>Pseudomonadota</taxon>
        <taxon>Betaproteobacteria</taxon>
        <taxon>Neisseriales</taxon>
        <taxon>Chitinibacteraceae</taxon>
        <taxon>Chitiniphilus</taxon>
    </lineage>
</organism>
<evidence type="ECO:0000256" key="4">
    <source>
        <dbReference type="SAM" id="SignalP"/>
    </source>
</evidence>
<keyword evidence="7" id="KW-1185">Reference proteome</keyword>
<dbReference type="PROSITE" id="PS51318">
    <property type="entry name" value="TAT"/>
    <property type="match status" value="1"/>
</dbReference>
<dbReference type="InterPro" id="IPR050695">
    <property type="entry name" value="N-acetylmuramoyl_amidase_3"/>
</dbReference>
<evidence type="ECO:0000259" key="5">
    <source>
        <dbReference type="SMART" id="SM00646"/>
    </source>
</evidence>
<evidence type="ECO:0000313" key="6">
    <source>
        <dbReference type="EMBL" id="UXY16244.1"/>
    </source>
</evidence>
<dbReference type="InterPro" id="IPR021731">
    <property type="entry name" value="AMIN_dom"/>
</dbReference>
<name>A0ABY6DPE9_9NEIS</name>
<dbReference type="Gene3D" id="2.60.40.3500">
    <property type="match status" value="1"/>
</dbReference>
<feature type="chain" id="PRO_5047037146" description="N-acetylmuramoyl-L-alanine amidase" evidence="4">
    <location>
        <begin position="27"/>
        <end position="419"/>
    </location>
</feature>
<dbReference type="Gene3D" id="3.40.630.40">
    <property type="entry name" value="Zn-dependent exopeptidases"/>
    <property type="match status" value="1"/>
</dbReference>
<sequence>MNPDRRRLLRASAGALLVLAVRPVGAAADASPNVIAVRMWPAEAYTRVTLESDAPLTFKQFLLRNPDRLVVDLEGVELNSELQSLAGKLTAADPNIEKLRAGRFKPGVVRLVIDLKTEVKPQVFTLAPVSDYQHRLVIDLYPAAPADPLLAFLDEQRSPAPTPEPTPVQRPATVARDSLKVDRLVTVVLDPGHGGEDPGAVGPAGNHEKTVVLQIARRLKALLEQESNMRVVMTRDGDYFVPLGTRVRKARAAKADLFVSIHADAFVRPDANGSSVFALSERGATSTAAKWLAQKENEADLIGGVKIDTRDLHLARTLMDLTQTATINDSLKLGKVMLGELGNINRLHKAQVEQAGFAVLKAPDIPSVLVETAFISNPAEERKLVSDDYQQRMANALYQGIKRYFAANPVPPGTKVAQR</sequence>
<keyword evidence="4" id="KW-0732">Signal</keyword>
<reference evidence="6" key="1">
    <citation type="submission" date="2022-10" db="EMBL/GenBank/DDBJ databases">
        <title>Chitiniphilus purpureus sp. nov., a novel chitin-degrading bacterium isolated from crawfish pond sediment.</title>
        <authorList>
            <person name="Li K."/>
        </authorList>
    </citation>
    <scope>NUCLEOTIDE SEQUENCE</scope>
    <source>
        <strain evidence="6">CD1</strain>
    </source>
</reference>
<keyword evidence="3 6" id="KW-0378">Hydrolase</keyword>
<dbReference type="Pfam" id="PF11741">
    <property type="entry name" value="AMIN"/>
    <property type="match status" value="1"/>
</dbReference>